<dbReference type="PANTHER" id="PTHR10953">
    <property type="entry name" value="UBIQUITIN-ACTIVATING ENZYME E1"/>
    <property type="match status" value="1"/>
</dbReference>
<dbReference type="GO" id="GO:0004792">
    <property type="term" value="F:thiosulfate-cyanide sulfurtransferase activity"/>
    <property type="evidence" value="ECO:0007669"/>
    <property type="project" value="TreeGrafter"/>
</dbReference>
<dbReference type="Pfam" id="PF00899">
    <property type="entry name" value="ThiF"/>
    <property type="match status" value="1"/>
</dbReference>
<evidence type="ECO:0000313" key="3">
    <source>
        <dbReference type="Proteomes" id="UP000199385"/>
    </source>
</evidence>
<dbReference type="GO" id="GO:0005737">
    <property type="term" value="C:cytoplasm"/>
    <property type="evidence" value="ECO:0007669"/>
    <property type="project" value="TreeGrafter"/>
</dbReference>
<gene>
    <name evidence="2" type="ORF">GA0070611_4990</name>
</gene>
<accession>A0A1A9A489</accession>
<dbReference type="InterPro" id="IPR035985">
    <property type="entry name" value="Ubiquitin-activating_enz"/>
</dbReference>
<dbReference type="RefSeq" id="WP_091668934.1">
    <property type="nucleotide sequence ID" value="NZ_LT594323.1"/>
</dbReference>
<evidence type="ECO:0000313" key="2">
    <source>
        <dbReference type="EMBL" id="SBT51027.1"/>
    </source>
</evidence>
<dbReference type="AlphaFoldDB" id="A0A1A9A489"/>
<keyword evidence="2" id="KW-0548">Nucleotidyltransferase</keyword>
<dbReference type="GO" id="GO:0032446">
    <property type="term" value="P:protein modification by small protein conjugation"/>
    <property type="evidence" value="ECO:0007669"/>
    <property type="project" value="TreeGrafter"/>
</dbReference>
<dbReference type="GO" id="GO:0008641">
    <property type="term" value="F:ubiquitin-like modifier activating enzyme activity"/>
    <property type="evidence" value="ECO:0007669"/>
    <property type="project" value="InterPro"/>
</dbReference>
<name>A0A1A9A489_9ACTN</name>
<dbReference type="Gene3D" id="1.10.10.10">
    <property type="entry name" value="Winged helix-like DNA-binding domain superfamily/Winged helix DNA-binding domain"/>
    <property type="match status" value="1"/>
</dbReference>
<dbReference type="STRING" id="261654.GA0070611_4990"/>
<dbReference type="Gene3D" id="3.40.50.720">
    <property type="entry name" value="NAD(P)-binding Rossmann-like Domain"/>
    <property type="match status" value="1"/>
</dbReference>
<feature type="domain" description="THIF-type NAD/FAD binding fold" evidence="1">
    <location>
        <begin position="111"/>
        <end position="325"/>
    </location>
</feature>
<dbReference type="SUPFAM" id="SSF69572">
    <property type="entry name" value="Activating enzymes of the ubiquitin-like proteins"/>
    <property type="match status" value="1"/>
</dbReference>
<reference evidence="3" key="1">
    <citation type="submission" date="2016-06" db="EMBL/GenBank/DDBJ databases">
        <authorList>
            <person name="Varghese N."/>
            <person name="Submissions Spin"/>
        </authorList>
    </citation>
    <scope>NUCLEOTIDE SEQUENCE [LARGE SCALE GENOMIC DNA]</scope>
    <source>
        <strain evidence="3">DSM 44815</strain>
    </source>
</reference>
<dbReference type="PATRIC" id="fig|261654.4.peg.5059"/>
<dbReference type="InterPro" id="IPR036388">
    <property type="entry name" value="WH-like_DNA-bd_sf"/>
</dbReference>
<proteinExistence type="predicted"/>
<dbReference type="OrthoDB" id="9204719at2"/>
<keyword evidence="3" id="KW-1185">Reference proteome</keyword>
<protein>
    <submittedName>
        <fullName evidence="2">Molybdopterin or thiamine biosynthesis adenylyltransferase</fullName>
    </submittedName>
</protein>
<dbReference type="EMBL" id="LT594323">
    <property type="protein sequence ID" value="SBT51027.1"/>
    <property type="molecule type" value="Genomic_DNA"/>
</dbReference>
<evidence type="ECO:0000259" key="1">
    <source>
        <dbReference type="Pfam" id="PF00899"/>
    </source>
</evidence>
<dbReference type="InterPro" id="IPR000594">
    <property type="entry name" value="ThiF_NAD_FAD-bd"/>
</dbReference>
<keyword evidence="2" id="KW-0808">Transferase</keyword>
<dbReference type="PANTHER" id="PTHR10953:SF102">
    <property type="entry name" value="ADENYLYLTRANSFERASE AND SULFURTRANSFERASE MOCS3"/>
    <property type="match status" value="1"/>
</dbReference>
<organism evidence="2 3">
    <name type="scientific">Micromonospora auratinigra</name>
    <dbReference type="NCBI Taxonomy" id="261654"/>
    <lineage>
        <taxon>Bacteria</taxon>
        <taxon>Bacillati</taxon>
        <taxon>Actinomycetota</taxon>
        <taxon>Actinomycetes</taxon>
        <taxon>Micromonosporales</taxon>
        <taxon>Micromonosporaceae</taxon>
        <taxon>Micromonospora</taxon>
    </lineage>
</organism>
<dbReference type="GO" id="GO:0016779">
    <property type="term" value="F:nucleotidyltransferase activity"/>
    <property type="evidence" value="ECO:0007669"/>
    <property type="project" value="UniProtKB-KW"/>
</dbReference>
<dbReference type="Proteomes" id="UP000199385">
    <property type="component" value="Chromosome I"/>
</dbReference>
<sequence>MRPVLKDVVCDRVGTELRLSLDRREDLLVEDPDGTVEKLLTLLREGTRTVPELAAALGLPAEDVGDALAALDSYRLVEDAERRGRFGAEERERYFSNLAFFELFATLERGREDFQRRLRDAHVLVLGTGGLNSTTVPHLCGLGIGRLTLLDRDEVEIRNFARQFLYRRADLGARKVARAAAWVRAFDPAVEVDHVDAAIGGPQDVADLLDRYRPDVVMSGVDQPVDIDGWVNTACVAAKVPLVRAGMLESQGVVWSVDPGVSACWRCALDPVERAAPAEPVAVANRAIGPVVGVLGSLAAFEVLRYLTRFEPPAYAGRPALVDFAAGCATTQAEWTLDPDCPVCAGHRTSGDTAEPELPSSA</sequence>
<dbReference type="InterPro" id="IPR045886">
    <property type="entry name" value="ThiF/MoeB/HesA"/>
</dbReference>